<keyword evidence="2" id="KW-1185">Reference proteome</keyword>
<dbReference type="AlphaFoldDB" id="A0ABD5V5G5"/>
<accession>A0ABD5V5G5</accession>
<reference evidence="1 2" key="1">
    <citation type="journal article" date="2019" name="Int. J. Syst. Evol. Microbiol.">
        <title>The Global Catalogue of Microorganisms (GCM) 10K type strain sequencing project: providing services to taxonomists for standard genome sequencing and annotation.</title>
        <authorList>
            <consortium name="The Broad Institute Genomics Platform"/>
            <consortium name="The Broad Institute Genome Sequencing Center for Infectious Disease"/>
            <person name="Wu L."/>
            <person name="Ma J."/>
        </authorList>
    </citation>
    <scope>NUCLEOTIDE SEQUENCE [LARGE SCALE GENOMIC DNA]</scope>
    <source>
        <strain evidence="1 2">CGMCC 1.3240</strain>
    </source>
</reference>
<evidence type="ECO:0008006" key="3">
    <source>
        <dbReference type="Google" id="ProtNLM"/>
    </source>
</evidence>
<evidence type="ECO:0000313" key="2">
    <source>
        <dbReference type="Proteomes" id="UP001596312"/>
    </source>
</evidence>
<organism evidence="1 2">
    <name type="scientific">Halalkalicoccus tibetensis</name>
    <dbReference type="NCBI Taxonomy" id="175632"/>
    <lineage>
        <taxon>Archaea</taxon>
        <taxon>Methanobacteriati</taxon>
        <taxon>Methanobacteriota</taxon>
        <taxon>Stenosarchaea group</taxon>
        <taxon>Halobacteria</taxon>
        <taxon>Halobacteriales</taxon>
        <taxon>Halococcaceae</taxon>
        <taxon>Halalkalicoccus</taxon>
    </lineage>
</organism>
<proteinExistence type="predicted"/>
<dbReference type="RefSeq" id="WP_340603276.1">
    <property type="nucleotide sequence ID" value="NZ_JBBMXV010000002.1"/>
</dbReference>
<dbReference type="Proteomes" id="UP001596312">
    <property type="component" value="Unassembled WGS sequence"/>
</dbReference>
<gene>
    <name evidence="1" type="ORF">ACFQGH_06065</name>
</gene>
<comment type="caution">
    <text evidence="1">The sequence shown here is derived from an EMBL/GenBank/DDBJ whole genome shotgun (WGS) entry which is preliminary data.</text>
</comment>
<sequence length="268" mass="30219">MNVRDFTFEHYGRLLDAALDNGYTFRTVHDRVTGPEPDEPTIVVRHDVDRKVGTARSMAREEAQRDVSTTYYYRTSTFSPEVAAEAEALGHEVGYHYEDLVKARGDFEAAHERFGRNLARFREHADVTTICPHGSPLSSHHNLDMWHGEYGIERYDLAGEAYLSIETSSSDPGKPSYVSDTGRSWDTEISEFGRIDTTDDLITALESDGCEQLYLLVHPGRWSRSRSEQLQRVAWDLAAEVGKSAAKSVHALGRGPGDRIARVMRERV</sequence>
<name>A0ABD5V5G5_9EURY</name>
<protein>
    <recommendedName>
        <fullName evidence="3">Polysaccharide deacetylase</fullName>
    </recommendedName>
</protein>
<evidence type="ECO:0000313" key="1">
    <source>
        <dbReference type="EMBL" id="MFC6904762.1"/>
    </source>
</evidence>
<dbReference type="EMBL" id="JBHSXQ010000002">
    <property type="protein sequence ID" value="MFC6904762.1"/>
    <property type="molecule type" value="Genomic_DNA"/>
</dbReference>